<reference evidence="2" key="1">
    <citation type="submission" date="2005-09" db="EMBL/GenBank/DDBJ databases">
        <title>Annotation of the Aspergillus terreus NIH2624 genome.</title>
        <authorList>
            <person name="Birren B.W."/>
            <person name="Lander E.S."/>
            <person name="Galagan J.E."/>
            <person name="Nusbaum C."/>
            <person name="Devon K."/>
            <person name="Henn M."/>
            <person name="Ma L.-J."/>
            <person name="Jaffe D.B."/>
            <person name="Butler J."/>
            <person name="Alvarez P."/>
            <person name="Gnerre S."/>
            <person name="Grabherr M."/>
            <person name="Kleber M."/>
            <person name="Mauceli E.W."/>
            <person name="Brockman W."/>
            <person name="Rounsley S."/>
            <person name="Young S.K."/>
            <person name="LaButti K."/>
            <person name="Pushparaj V."/>
            <person name="DeCaprio D."/>
            <person name="Crawford M."/>
            <person name="Koehrsen M."/>
            <person name="Engels R."/>
            <person name="Montgomery P."/>
            <person name="Pearson M."/>
            <person name="Howarth C."/>
            <person name="Larson L."/>
            <person name="Luoma S."/>
            <person name="White J."/>
            <person name="Alvarado L."/>
            <person name="Kodira C.D."/>
            <person name="Zeng Q."/>
            <person name="Oleary S."/>
            <person name="Yandava C."/>
            <person name="Denning D.W."/>
            <person name="Nierman W.C."/>
            <person name="Milne T."/>
            <person name="Madden K."/>
        </authorList>
    </citation>
    <scope>NUCLEOTIDE SEQUENCE [LARGE SCALE GENOMIC DNA]</scope>
    <source>
        <strain evidence="2">NIH 2624 / FGSC A1156</strain>
    </source>
</reference>
<dbReference type="HOGENOM" id="CLU_796880_0_0_1"/>
<dbReference type="SUPFAM" id="SSF52047">
    <property type="entry name" value="RNI-like"/>
    <property type="match status" value="1"/>
</dbReference>
<dbReference type="Proteomes" id="UP000007963">
    <property type="component" value="Unassembled WGS sequence"/>
</dbReference>
<evidence type="ECO:0000313" key="1">
    <source>
        <dbReference type="EMBL" id="EAU37399.1"/>
    </source>
</evidence>
<dbReference type="GeneID" id="4316838"/>
<dbReference type="InterPro" id="IPR032675">
    <property type="entry name" value="LRR_dom_sf"/>
</dbReference>
<evidence type="ECO:0000313" key="2">
    <source>
        <dbReference type="Proteomes" id="UP000007963"/>
    </source>
</evidence>
<dbReference type="VEuPathDB" id="FungiDB:ATEG_02437"/>
<gene>
    <name evidence="1" type="ORF">ATEG_02437</name>
</gene>
<sequence>MTPSKPNKPSGIESLPVEVIDQIISYHAGSRAFLKNLRLVRPFHKSASALVCNTFRFTLTPSNPDKLEEICKTPFVNYVETLHLKLDLSVYLFSKSQWDETTAQAAMDCIERCLKLFPRLKQLAVTCPPHWGGYYSSTAARPDILQSVMTAFTLSPPPTLTELDVRFPERLKLTQPAGNDDDANPNRGIAPWVANLHSISLIFDQQYEHKDDAVCELLQYGANLETVRLRRYTRLYNTPRLLIHHKAPLKCLTLEGVTISGESLAYTIASFKRTVTHMVLDDVNLSDGRWEDVLLELSTCQNLVVLDLSRSMGYARGDQNYEAMLALFKRCRVIQDRARARKIARSHD</sequence>
<dbReference type="EMBL" id="CH476596">
    <property type="protein sequence ID" value="EAU37399.1"/>
    <property type="molecule type" value="Genomic_DNA"/>
</dbReference>
<organism evidence="1 2">
    <name type="scientific">Aspergillus terreus (strain NIH 2624 / FGSC A1156)</name>
    <dbReference type="NCBI Taxonomy" id="341663"/>
    <lineage>
        <taxon>Eukaryota</taxon>
        <taxon>Fungi</taxon>
        <taxon>Dikarya</taxon>
        <taxon>Ascomycota</taxon>
        <taxon>Pezizomycotina</taxon>
        <taxon>Eurotiomycetes</taxon>
        <taxon>Eurotiomycetidae</taxon>
        <taxon>Eurotiales</taxon>
        <taxon>Aspergillaceae</taxon>
        <taxon>Aspergillus</taxon>
        <taxon>Aspergillus subgen. Circumdati</taxon>
    </lineage>
</organism>
<dbReference type="AlphaFoldDB" id="Q0CV47"/>
<dbReference type="Gene3D" id="3.80.10.10">
    <property type="entry name" value="Ribonuclease Inhibitor"/>
    <property type="match status" value="1"/>
</dbReference>
<proteinExistence type="predicted"/>
<dbReference type="RefSeq" id="XP_001211615.1">
    <property type="nucleotide sequence ID" value="XM_001211615.1"/>
</dbReference>
<evidence type="ECO:0008006" key="3">
    <source>
        <dbReference type="Google" id="ProtNLM"/>
    </source>
</evidence>
<name>Q0CV47_ASPTN</name>
<dbReference type="OrthoDB" id="4509573at2759"/>
<accession>Q0CV47</accession>
<protein>
    <recommendedName>
        <fullName evidence="3">F-box domain-containing protein</fullName>
    </recommendedName>
</protein>